<sequence length="265" mass="29979">MAIIQVRPIEKEEWHGNSGLNSFTAPKVIQALVSLDTGKYATGLSNEDRIRLEKATGFDLSDNYTPGTPHPFWSSPAAKVVLENGTNIFKTENPLDEIKVSILKASDMVANSQTEYNEGHFPNAIFIIFDEEEEVEVKASKLAIKNKVIVELQKLSKERKIEIVQILLGLSVRKQSEDYIDLKIDECIEKKGAEIVLDLINRDKTRTAVHSMIIEALYKSVLRKEGSRIYYMDDELGFDMESAIDYLSDKKNQALKVQILEKITD</sequence>
<dbReference type="EMBL" id="BK016121">
    <property type="protein sequence ID" value="DAF96859.1"/>
    <property type="molecule type" value="Genomic_DNA"/>
</dbReference>
<organism evidence="1">
    <name type="scientific">Podoviridae sp. ctQyH19</name>
    <dbReference type="NCBI Taxonomy" id="2825249"/>
    <lineage>
        <taxon>Viruses</taxon>
        <taxon>Duplodnaviria</taxon>
        <taxon>Heunggongvirae</taxon>
        <taxon>Uroviricota</taxon>
        <taxon>Caudoviricetes</taxon>
    </lineage>
</organism>
<reference evidence="1" key="1">
    <citation type="journal article" date="2021" name="Proc. Natl. Acad. Sci. U.S.A.">
        <title>A Catalog of Tens of Thousands of Viruses from Human Metagenomes Reveals Hidden Associations with Chronic Diseases.</title>
        <authorList>
            <person name="Tisza M.J."/>
            <person name="Buck C.B."/>
        </authorList>
    </citation>
    <scope>NUCLEOTIDE SEQUENCE</scope>
    <source>
        <strain evidence="1">CtQyH19</strain>
    </source>
</reference>
<protein>
    <submittedName>
        <fullName evidence="1">Uncharacterized protein</fullName>
    </submittedName>
</protein>
<accession>A0A8S5UQY5</accession>
<proteinExistence type="predicted"/>
<name>A0A8S5UQY5_9CAUD</name>
<evidence type="ECO:0000313" key="1">
    <source>
        <dbReference type="EMBL" id="DAF96859.1"/>
    </source>
</evidence>